<evidence type="ECO:0000256" key="7">
    <source>
        <dbReference type="ARBA" id="ARBA00023204"/>
    </source>
</evidence>
<name>Q68BL2_NANBA</name>
<dbReference type="InterPro" id="IPR047112">
    <property type="entry name" value="RecG/Mfd"/>
</dbReference>
<dbReference type="InterPro" id="IPR013520">
    <property type="entry name" value="Ribonucl_H"/>
</dbReference>
<dbReference type="SMART" id="SM00487">
    <property type="entry name" value="DEXDc"/>
    <property type="match status" value="1"/>
</dbReference>
<keyword evidence="1" id="KW-0547">Nucleotide-binding</keyword>
<feature type="compositionally biased region" description="Polar residues" evidence="8">
    <location>
        <begin position="1119"/>
        <end position="1134"/>
    </location>
</feature>
<dbReference type="PANTHER" id="PTHR47964:SF1">
    <property type="entry name" value="ATP-DEPENDENT DNA HELICASE HOMOLOG RECG, CHLOROPLASTIC"/>
    <property type="match status" value="1"/>
</dbReference>
<gene>
    <name evidence="11" type="primary">RecG</name>
</gene>
<dbReference type="SUPFAM" id="SSF52540">
    <property type="entry name" value="P-loop containing nucleoside triphosphate hydrolases"/>
    <property type="match status" value="2"/>
</dbReference>
<feature type="region of interest" description="Disordered" evidence="8">
    <location>
        <begin position="72"/>
        <end position="94"/>
    </location>
</feature>
<dbReference type="InterPro" id="IPR012337">
    <property type="entry name" value="RNaseH-like_sf"/>
</dbReference>
<proteinExistence type="predicted"/>
<protein>
    <submittedName>
        <fullName evidence="11">DNA helicase RecG</fullName>
    </submittedName>
</protein>
<evidence type="ECO:0000313" key="11">
    <source>
        <dbReference type="EMBL" id="BAD42331.1"/>
    </source>
</evidence>
<dbReference type="GO" id="GO:0003678">
    <property type="term" value="F:DNA helicase activity"/>
    <property type="evidence" value="ECO:0007669"/>
    <property type="project" value="TreeGrafter"/>
</dbReference>
<dbReference type="Pfam" id="PF00271">
    <property type="entry name" value="Helicase_C"/>
    <property type="match status" value="1"/>
</dbReference>
<dbReference type="Pfam" id="PF00270">
    <property type="entry name" value="DEAD"/>
    <property type="match status" value="1"/>
</dbReference>
<dbReference type="InterPro" id="IPR027417">
    <property type="entry name" value="P-loop_NTPase"/>
</dbReference>
<feature type="region of interest" description="Disordered" evidence="8">
    <location>
        <begin position="1101"/>
        <end position="1135"/>
    </location>
</feature>
<dbReference type="GO" id="GO:0005524">
    <property type="term" value="F:ATP binding"/>
    <property type="evidence" value="ECO:0007669"/>
    <property type="project" value="UniProtKB-KW"/>
</dbReference>
<dbReference type="InterPro" id="IPR011545">
    <property type="entry name" value="DEAD/DEAH_box_helicase_dom"/>
</dbReference>
<evidence type="ECO:0000259" key="9">
    <source>
        <dbReference type="PROSITE" id="PS51192"/>
    </source>
</evidence>
<dbReference type="Gene3D" id="3.30.420.10">
    <property type="entry name" value="Ribonuclease H-like superfamily/Ribonuclease H"/>
    <property type="match status" value="1"/>
</dbReference>
<sequence>MALLRLQALSQRYAFMNVEERQWMLKDVIKAIELVENTDPTLNINTVAISKPAAAAVVVADKSPPAPINIPVSTTPPAPTKQPIPPPPKPQISATIPPKQVEIEPLTVWKMQHTTWLEQESTESFTPPSAATRWVPIVFDLETTGLSKEKDHPVEIAAEAPLSGRTFSTLIRLADGMSISTKAEEVTGITTAQCKDPSLPTFPQAYASFLRFIEAEMEDAAPGAFPLLVGHNIERFDLPLLLHCAKRFDVAAPLSARILDTLSASRSLLTGSAKPEAFNLTTLYGHLTRKEAIAAHRASADVKMTVAVLHALLEHSAGMSGPDGFAKFFNRRTLPPAFDIGWVGHLSLGSLSKTNFRGGHGMATMAAGKRKKATPFKSRTEFGALAVTSSTTTATATATATSVPASYIPYYSPVDAAREKEKDNIEKIETTTAVFLSDEDDFSVEAWSADDPLATIEAQTMRSRLSTFERQGTATLSTDFDELTEAHASWKALAMDPLLASTFLTQPLDKIKRITSARTGAPLKFTPTEVKNLQAAGMSRLIDLVESLPRGYTASTAGQLPDPTLPIEEEQAVSVAVRLEDIKVTMGRGSDWVNMNAILRVVGPEEAGLSSSNQNKNISGDSDDDVEDLLKRHSGRRTKLIYRQFRRGRHARYAISHEEAKLRQQSNESSNTGGGGGGGGGGIFAVAGRVTPAEKFGPDAWSLNSSSVEFITLDQLKVLMEAGEAHVRVSYPQKGKVLTSDKLAEAAEKALQMLEAGSNQWEDPVPEHIRHKYGFMGYLEALRGMHRPTGPEHYEACRRRLAFQELLVLQLKLLLQRATLRLPSNKNGIQGVAVTNFAQMDLVRRALPFELTGAQDRALSAVTDGMTGWPPMMALLQGDVGCGKTAVAFLSVLAATGSGYQAAVMAPTEILAEQHFSVLKRLIEEAKAVAEADPDDRDAAAAAASLPEVVLLTGSTKRAERNRIQAGLEDGSIGVIVGTHALISDNVAFSNLGLAIIDEQHKFGVGQRAALLAKASPSPHILSMSATPIPRSLALVAHGELSLVTIDELPPGRIPVATQVVIDHDPTERAQVYEAMRREVAAGGQVYIVCPLVDGKNAAGNSISGSSSMSSVDEDTQEHQYQQQREGTTGSTSGLKAAVHERDRLIAEGEIEASQCGVLHGRMSSEEKEAALAAFAAGKTPVLISTTVVEVGVDVPAASLIIVEHADRFGLAQLHQLRGRVGRGDRASACYLITDKAGEEAERLRVLERCSSGFDVAEADFAIRGAGEVIGRRQSGKEAMGGLKVCQLPQDGMLVEAAREAAAGLMAASEGRPTGWSRELLAAVVDPSLLDLDLAELPSIS</sequence>
<evidence type="ECO:0000256" key="8">
    <source>
        <dbReference type="SAM" id="MobiDB-lite"/>
    </source>
</evidence>
<keyword evidence="7" id="KW-0234">DNA repair</keyword>
<dbReference type="GO" id="GO:0006281">
    <property type="term" value="P:DNA repair"/>
    <property type="evidence" value="ECO:0007669"/>
    <property type="project" value="UniProtKB-KW"/>
</dbReference>
<evidence type="ECO:0000256" key="5">
    <source>
        <dbReference type="ARBA" id="ARBA00022840"/>
    </source>
</evidence>
<evidence type="ECO:0000256" key="2">
    <source>
        <dbReference type="ARBA" id="ARBA00022763"/>
    </source>
</evidence>
<keyword evidence="3" id="KW-0378">Hydrolase</keyword>
<feature type="compositionally biased region" description="Pro residues" evidence="8">
    <location>
        <begin position="72"/>
        <end position="90"/>
    </location>
</feature>
<dbReference type="SMART" id="SM00490">
    <property type="entry name" value="HELICc"/>
    <property type="match status" value="1"/>
</dbReference>
<dbReference type="InterPro" id="IPR001650">
    <property type="entry name" value="Helicase_C-like"/>
</dbReference>
<keyword evidence="4 11" id="KW-0347">Helicase</keyword>
<reference evidence="11" key="1">
    <citation type="journal article" date="2005" name="Phycol. Res.">
        <title>Isolation and molecular characterization of rbcS in the unicellular green alga Nannochloris bacillaris (Chlorophyta, Trebouxiophyceae).</title>
        <authorList>
            <person name="Yamazaki T."/>
            <person name="Yamamot M."/>
            <person name="Sakamoto W."/>
            <person name="Kawano S."/>
        </authorList>
    </citation>
    <scope>NUCLEOTIDE SEQUENCE</scope>
</reference>
<feature type="compositionally biased region" description="Low complexity" evidence="8">
    <location>
        <begin position="1102"/>
        <end position="1111"/>
    </location>
</feature>
<evidence type="ECO:0000256" key="3">
    <source>
        <dbReference type="ARBA" id="ARBA00022801"/>
    </source>
</evidence>
<organism evidence="11">
    <name type="scientific">Nannochloris bacillaris</name>
    <name type="common">Green alga</name>
    <dbReference type="NCBI Taxonomy" id="76111"/>
    <lineage>
        <taxon>Eukaryota</taxon>
        <taxon>Viridiplantae</taxon>
        <taxon>Chlorophyta</taxon>
        <taxon>core chlorophytes</taxon>
        <taxon>Trebouxiophyceae</taxon>
        <taxon>Chlorellales</taxon>
        <taxon>Chlorellaceae</taxon>
        <taxon>Nannochloris</taxon>
    </lineage>
</organism>
<keyword evidence="6" id="KW-0238">DNA-binding</keyword>
<feature type="region of interest" description="Disordered" evidence="8">
    <location>
        <begin position="658"/>
        <end position="680"/>
    </location>
</feature>
<dbReference type="PROSITE" id="PS51192">
    <property type="entry name" value="HELICASE_ATP_BIND_1"/>
    <property type="match status" value="1"/>
</dbReference>
<dbReference type="PANTHER" id="PTHR47964">
    <property type="entry name" value="ATP-DEPENDENT DNA HELICASE HOMOLOG RECG, CHLOROPLASTIC"/>
    <property type="match status" value="1"/>
</dbReference>
<evidence type="ECO:0000256" key="1">
    <source>
        <dbReference type="ARBA" id="ARBA00022741"/>
    </source>
</evidence>
<feature type="domain" description="Helicase C-terminal" evidence="10">
    <location>
        <begin position="1068"/>
        <end position="1267"/>
    </location>
</feature>
<dbReference type="InterPro" id="IPR036397">
    <property type="entry name" value="RNaseH_sf"/>
</dbReference>
<dbReference type="InterPro" id="IPR045562">
    <property type="entry name" value="RecG_dom3_C"/>
</dbReference>
<keyword evidence="5" id="KW-0067">ATP-binding</keyword>
<dbReference type="EMBL" id="AB125312">
    <property type="protein sequence ID" value="BAD42331.1"/>
    <property type="molecule type" value="Genomic_DNA"/>
</dbReference>
<dbReference type="Gene3D" id="3.40.50.300">
    <property type="entry name" value="P-loop containing nucleotide triphosphate hydrolases"/>
    <property type="match status" value="2"/>
</dbReference>
<keyword evidence="2" id="KW-0227">DNA damage</keyword>
<dbReference type="CDD" id="cd06127">
    <property type="entry name" value="DEDDh"/>
    <property type="match status" value="1"/>
</dbReference>
<dbReference type="SMART" id="SM00479">
    <property type="entry name" value="EXOIII"/>
    <property type="match status" value="1"/>
</dbReference>
<dbReference type="Pfam" id="PF00929">
    <property type="entry name" value="RNase_T"/>
    <property type="match status" value="1"/>
</dbReference>
<evidence type="ECO:0000256" key="4">
    <source>
        <dbReference type="ARBA" id="ARBA00022806"/>
    </source>
</evidence>
<evidence type="ECO:0000256" key="6">
    <source>
        <dbReference type="ARBA" id="ARBA00023125"/>
    </source>
</evidence>
<evidence type="ECO:0000259" key="10">
    <source>
        <dbReference type="PROSITE" id="PS51194"/>
    </source>
</evidence>
<dbReference type="GO" id="GO:0016787">
    <property type="term" value="F:hydrolase activity"/>
    <property type="evidence" value="ECO:0007669"/>
    <property type="project" value="UniProtKB-KW"/>
</dbReference>
<dbReference type="Pfam" id="PF19833">
    <property type="entry name" value="RecG_dom3_C"/>
    <property type="match status" value="1"/>
</dbReference>
<dbReference type="GO" id="GO:0003677">
    <property type="term" value="F:DNA binding"/>
    <property type="evidence" value="ECO:0007669"/>
    <property type="project" value="UniProtKB-KW"/>
</dbReference>
<dbReference type="SUPFAM" id="SSF53098">
    <property type="entry name" value="Ribonuclease H-like"/>
    <property type="match status" value="1"/>
</dbReference>
<dbReference type="PROSITE" id="PS51194">
    <property type="entry name" value="HELICASE_CTER"/>
    <property type="match status" value="1"/>
</dbReference>
<feature type="domain" description="Helicase ATP-binding" evidence="9">
    <location>
        <begin position="865"/>
        <end position="1046"/>
    </location>
</feature>
<dbReference type="InterPro" id="IPR014001">
    <property type="entry name" value="Helicase_ATP-bd"/>
</dbReference>
<accession>Q68BL2</accession>